<dbReference type="EMBL" id="JAAHCF010000077">
    <property type="protein sequence ID" value="KAK8148677.1"/>
    <property type="molecule type" value="Genomic_DNA"/>
</dbReference>
<dbReference type="PANTHER" id="PTHR40788:SF1">
    <property type="entry name" value="IPA PROTEIN"/>
    <property type="match status" value="1"/>
</dbReference>
<comment type="caution">
    <text evidence="2">The sequence shown here is derived from an EMBL/GenBank/DDBJ whole genome shotgun (WGS) entry which is preliminary data.</text>
</comment>
<feature type="region of interest" description="Disordered" evidence="1">
    <location>
        <begin position="268"/>
        <end position="339"/>
    </location>
</feature>
<dbReference type="PANTHER" id="PTHR40788">
    <property type="entry name" value="CLR5 DOMAIN-CONTAINING PROTEIN-RELATED"/>
    <property type="match status" value="1"/>
</dbReference>
<feature type="compositionally biased region" description="Basic residues" evidence="1">
    <location>
        <begin position="287"/>
        <end position="296"/>
    </location>
</feature>
<evidence type="ECO:0000313" key="3">
    <source>
        <dbReference type="Proteomes" id="UP001397290"/>
    </source>
</evidence>
<accession>A0AAW0S2N7</accession>
<evidence type="ECO:0000256" key="1">
    <source>
        <dbReference type="SAM" id="MobiDB-lite"/>
    </source>
</evidence>
<evidence type="ECO:0000313" key="2">
    <source>
        <dbReference type="EMBL" id="KAK8148677.1"/>
    </source>
</evidence>
<gene>
    <name evidence="2" type="ORF">G3M48_009432</name>
</gene>
<protein>
    <submittedName>
        <fullName evidence="2">Uncharacterized protein</fullName>
    </submittedName>
</protein>
<organism evidence="2 3">
    <name type="scientific">Beauveria asiatica</name>
    <dbReference type="NCBI Taxonomy" id="1069075"/>
    <lineage>
        <taxon>Eukaryota</taxon>
        <taxon>Fungi</taxon>
        <taxon>Dikarya</taxon>
        <taxon>Ascomycota</taxon>
        <taxon>Pezizomycotina</taxon>
        <taxon>Sordariomycetes</taxon>
        <taxon>Hypocreomycetidae</taxon>
        <taxon>Hypocreales</taxon>
        <taxon>Cordycipitaceae</taxon>
        <taxon>Beauveria</taxon>
    </lineage>
</organism>
<reference evidence="2 3" key="1">
    <citation type="submission" date="2020-02" db="EMBL/GenBank/DDBJ databases">
        <title>Comparative genomics of the hypocrealean fungal genus Beauvera.</title>
        <authorList>
            <person name="Showalter D.N."/>
            <person name="Bushley K.E."/>
            <person name="Rehner S.A."/>
        </authorList>
    </citation>
    <scope>NUCLEOTIDE SEQUENCE [LARGE SCALE GENOMIC DNA]</scope>
    <source>
        <strain evidence="2 3">ARSEF4384</strain>
    </source>
</reference>
<dbReference type="AlphaFoldDB" id="A0AAW0S2N7"/>
<dbReference type="Proteomes" id="UP001397290">
    <property type="component" value="Unassembled WGS sequence"/>
</dbReference>
<keyword evidence="3" id="KW-1185">Reference proteome</keyword>
<sequence length="434" mass="48530">MQALELFQVPYIKIHKELLSLNSGNKHFRYAILQQLANVCHMEYTRARLVLRRETQDHPAQCCFVRIPNALDAKGNARIVMKGRHRRLAQQKILLQALLSLAHKEAALTKPDEITEVAIIGISIDAFEEPNAAEDQAINYLLRVAELIENMPLIFVMPPFSRSLKAMLVTKPRTLKSIMVLAKPHLDIARILPSIVDPQVICTAHSALDVLADCTRQLSGCSIPEMDESSISTCLVQTKNQSSCPQLEPKAGQEVQQQRDATIEAAATCKSPPRMTEDSPAQPASLNKKKKKPKCKSKPDTDKPTEPAPKAHHLLRRTALTQGVPPTQRGEPPQRKIRVSPSAAQVFTTLFDRSELRSGLHWASFEAAMAELNFRITPRKGSRFLFEPPKDLAVQSSLTVHRPHGPRVEGFRKLNLSQRLARTFGWDAETFAAR</sequence>
<proteinExistence type="predicted"/>
<name>A0AAW0S2N7_9HYPO</name>